<feature type="chain" id="PRO_5034218048" evidence="1">
    <location>
        <begin position="19"/>
        <end position="285"/>
    </location>
</feature>
<evidence type="ECO:0000313" key="3">
    <source>
        <dbReference type="Proteomes" id="UP000562929"/>
    </source>
</evidence>
<accession>A0A8H4QCY1</accession>
<dbReference type="Proteomes" id="UP000562929">
    <property type="component" value="Unassembled WGS sequence"/>
</dbReference>
<dbReference type="OrthoDB" id="5576763at2759"/>
<sequence length="285" mass="30898">MTKLSLLVTAFAPYLVHATVGFDWGFSQVPLYGLDHIVFPMQMTKVGHEAGYYFAQQFDFVNTEHGGYIGLQPRADRDGRSVVHAVFSSFQGGSTSNHPNCHNGADNGPGVSCALEIYGSYDHIYHLTVENIRGTTWRGLLVDSVTGGTFEIGAWSLPNGSGNIKPSLGGFIEYYEWNRPEGPDCPRQPRANVTFFNPSSKTPGASGGVILEPFDYGDCKGQANFETSDVMGGRNIAYGVAEPAVNTQAAEEPDAAGFTDEDSMFRDNCIVKPDLRRGFGIASNM</sequence>
<evidence type="ECO:0000313" key="2">
    <source>
        <dbReference type="EMBL" id="KAF4595162.1"/>
    </source>
</evidence>
<keyword evidence="1" id="KW-0732">Signal</keyword>
<name>A0A8H4QCY1_9HYPO</name>
<organism evidence="2 3">
    <name type="scientific">Ophiocordyceps camponoti-floridani</name>
    <dbReference type="NCBI Taxonomy" id="2030778"/>
    <lineage>
        <taxon>Eukaryota</taxon>
        <taxon>Fungi</taxon>
        <taxon>Dikarya</taxon>
        <taxon>Ascomycota</taxon>
        <taxon>Pezizomycotina</taxon>
        <taxon>Sordariomycetes</taxon>
        <taxon>Hypocreomycetidae</taxon>
        <taxon>Hypocreales</taxon>
        <taxon>Ophiocordycipitaceae</taxon>
        <taxon>Ophiocordyceps</taxon>
    </lineage>
</organism>
<dbReference type="AlphaFoldDB" id="A0A8H4QCY1"/>
<evidence type="ECO:0000256" key="1">
    <source>
        <dbReference type="SAM" id="SignalP"/>
    </source>
</evidence>
<dbReference type="EMBL" id="JAACLJ010000001">
    <property type="protein sequence ID" value="KAF4595162.1"/>
    <property type="molecule type" value="Genomic_DNA"/>
</dbReference>
<protein>
    <submittedName>
        <fullName evidence="2">DUF3472 domain protein</fullName>
    </submittedName>
</protein>
<reference evidence="2 3" key="1">
    <citation type="journal article" date="2020" name="G3 (Bethesda)">
        <title>Genetic Underpinnings of Host Manipulation by Ophiocordyceps as Revealed by Comparative Transcriptomics.</title>
        <authorList>
            <person name="Will I."/>
            <person name="Das B."/>
            <person name="Trinh T."/>
            <person name="Brachmann A."/>
            <person name="Ohm R.A."/>
            <person name="de Bekker C."/>
        </authorList>
    </citation>
    <scope>NUCLEOTIDE SEQUENCE [LARGE SCALE GENOMIC DNA]</scope>
    <source>
        <strain evidence="2 3">EC05</strain>
    </source>
</reference>
<gene>
    <name evidence="2" type="ORF">GQ602_000775</name>
</gene>
<comment type="caution">
    <text evidence="2">The sequence shown here is derived from an EMBL/GenBank/DDBJ whole genome shotgun (WGS) entry which is preliminary data.</text>
</comment>
<feature type="signal peptide" evidence="1">
    <location>
        <begin position="1"/>
        <end position="18"/>
    </location>
</feature>
<keyword evidence="3" id="KW-1185">Reference proteome</keyword>
<proteinExistence type="predicted"/>